<dbReference type="InterPro" id="IPR052948">
    <property type="entry name" value="Low_temp-induced_all0457"/>
</dbReference>
<evidence type="ECO:0000313" key="3">
    <source>
        <dbReference type="EMBL" id="OEJ76124.1"/>
    </source>
</evidence>
<dbReference type="STRING" id="1781255.BH720_06105"/>
<name>A0A1E5QNE6_9CYAN</name>
<dbReference type="EMBL" id="MJGC01000041">
    <property type="protein sequence ID" value="OEJ76124.1"/>
    <property type="molecule type" value="Genomic_DNA"/>
</dbReference>
<evidence type="ECO:0000256" key="1">
    <source>
        <dbReference type="SAM" id="MobiDB-lite"/>
    </source>
</evidence>
<feature type="domain" description="General stress protein 17M-like" evidence="2">
    <location>
        <begin position="10"/>
        <end position="59"/>
    </location>
</feature>
<accession>A0A1E5QNE6</accession>
<sequence length="180" mass="18364">MSDRQQQRAIGVFSDAQTTQEALQELQSAGFPMENVSVIGKDADPDKQVGGAEVSDRIGETKVESATSAVANAASAGAFGTVMLGLTSLAIPGVGPVVAAGSLATALVATLGGQGASALAAHQIEQALGDLGIPEAQVNAYGEHLNQGDYLVFVEETADQLSQAEGVFGEQIQDWSIYAS</sequence>
<reference evidence="3" key="1">
    <citation type="submission" date="2016-09" db="EMBL/GenBank/DDBJ databases">
        <title>Draft genome of thermotolerant cyanobacterium Desertifilum sp. strain IPPAS B-1220.</title>
        <authorList>
            <person name="Sinetova M.A."/>
            <person name="Bolakhan K."/>
            <person name="Zayadan B.K."/>
            <person name="Mironov K.S."/>
            <person name="Ustinova V."/>
            <person name="Kupriyanova E.V."/>
            <person name="Sidorov R.A."/>
            <person name="Skrypnik A.N."/>
            <person name="Gogoleva N.E."/>
            <person name="Gogolev Y.V."/>
            <person name="Los D.A."/>
        </authorList>
    </citation>
    <scope>NUCLEOTIDE SEQUENCE [LARGE SCALE GENOMIC DNA]</scope>
    <source>
        <strain evidence="3">IPPAS B-1220</strain>
    </source>
</reference>
<dbReference type="InterPro" id="IPR025889">
    <property type="entry name" value="GSP17M-like_dom"/>
</dbReference>
<gene>
    <name evidence="3" type="ORF">BH720_06105</name>
</gene>
<dbReference type="AlphaFoldDB" id="A0A1E5QNE6"/>
<proteinExistence type="predicted"/>
<dbReference type="PANTHER" id="PTHR36109">
    <property type="entry name" value="MEMBRANE PROTEIN-RELATED"/>
    <property type="match status" value="1"/>
</dbReference>
<comment type="caution">
    <text evidence="3">The sequence shown here is derived from an EMBL/GenBank/DDBJ whole genome shotgun (WGS) entry which is preliminary data.</text>
</comment>
<dbReference type="OrthoDB" id="462701at2"/>
<protein>
    <recommendedName>
        <fullName evidence="2">General stress protein 17M-like domain-containing protein</fullName>
    </recommendedName>
</protein>
<dbReference type="RefSeq" id="WP_069966283.1">
    <property type="nucleotide sequence ID" value="NZ_CM124774.1"/>
</dbReference>
<dbReference type="Pfam" id="PF11181">
    <property type="entry name" value="YflT"/>
    <property type="match status" value="1"/>
</dbReference>
<dbReference type="PANTHER" id="PTHR36109:SF2">
    <property type="entry name" value="MEMBRANE PROTEIN"/>
    <property type="match status" value="1"/>
</dbReference>
<evidence type="ECO:0000259" key="2">
    <source>
        <dbReference type="Pfam" id="PF11181"/>
    </source>
</evidence>
<feature type="region of interest" description="Disordered" evidence="1">
    <location>
        <begin position="37"/>
        <end position="56"/>
    </location>
</feature>
<organism evidence="3">
    <name type="scientific">Desertifilum tharense IPPAS B-1220</name>
    <dbReference type="NCBI Taxonomy" id="1781255"/>
    <lineage>
        <taxon>Bacteria</taxon>
        <taxon>Bacillati</taxon>
        <taxon>Cyanobacteriota</taxon>
        <taxon>Cyanophyceae</taxon>
        <taxon>Desertifilales</taxon>
        <taxon>Desertifilaceae</taxon>
        <taxon>Desertifilum</taxon>
    </lineage>
</organism>